<dbReference type="VEuPathDB" id="FungiDB:AeMF1_000399"/>
<dbReference type="PROSITE" id="PS51074">
    <property type="entry name" value="DPH_MB"/>
    <property type="match status" value="1"/>
</dbReference>
<dbReference type="PANTHER" id="PTHR21454:SF31">
    <property type="entry name" value="DIPHTHAMIDE BIOSYNTHESIS PROTEIN 3"/>
    <property type="match status" value="1"/>
</dbReference>
<sequence>MSVYDEIEIEDMMYDEKEQIYTYPCPCGDNFFITLQELYDGEDIGTCPSCSLTIRVIFDEDNLPELREEEDEEDEDKLKSTP</sequence>
<reference evidence="10 11" key="1">
    <citation type="submission" date="2019-07" db="EMBL/GenBank/DDBJ databases">
        <title>Genomics analysis of Aphanomyces spp. identifies a new class of oomycete effector associated with host adaptation.</title>
        <authorList>
            <person name="Gaulin E."/>
        </authorList>
    </citation>
    <scope>NUCLEOTIDE SEQUENCE [LARGE SCALE GENOMIC DNA]</scope>
    <source>
        <strain evidence="10 11">ATCC 201684</strain>
    </source>
</reference>
<proteinExistence type="inferred from homology"/>
<evidence type="ECO:0000259" key="9">
    <source>
        <dbReference type="PROSITE" id="PS51074"/>
    </source>
</evidence>
<keyword evidence="3" id="KW-0408">Iron</keyword>
<keyword evidence="11" id="KW-1185">Reference proteome</keyword>
<dbReference type="SUPFAM" id="SSF144217">
    <property type="entry name" value="CSL zinc finger"/>
    <property type="match status" value="1"/>
</dbReference>
<feature type="domain" description="DPH-type MB" evidence="9">
    <location>
        <begin position="3"/>
        <end position="59"/>
    </location>
</feature>
<dbReference type="PANTHER" id="PTHR21454">
    <property type="entry name" value="DPH3 HOMOLOG-RELATED"/>
    <property type="match status" value="1"/>
</dbReference>
<evidence type="ECO:0000256" key="2">
    <source>
        <dbReference type="ARBA" id="ARBA00022723"/>
    </source>
</evidence>
<organism evidence="10 11">
    <name type="scientific">Aphanomyces euteiches</name>
    <dbReference type="NCBI Taxonomy" id="100861"/>
    <lineage>
        <taxon>Eukaryota</taxon>
        <taxon>Sar</taxon>
        <taxon>Stramenopiles</taxon>
        <taxon>Oomycota</taxon>
        <taxon>Saprolegniomycetes</taxon>
        <taxon>Saprolegniales</taxon>
        <taxon>Verrucalvaceae</taxon>
        <taxon>Aphanomyces</taxon>
    </lineage>
</organism>
<gene>
    <name evidence="10" type="ORF">Ae201684_003201</name>
</gene>
<accession>A0A6G0XMQ2</accession>
<feature type="region of interest" description="Disordered" evidence="8">
    <location>
        <begin position="61"/>
        <end position="82"/>
    </location>
</feature>
<evidence type="ECO:0000313" key="10">
    <source>
        <dbReference type="EMBL" id="KAF0741516.1"/>
    </source>
</evidence>
<evidence type="ECO:0000256" key="8">
    <source>
        <dbReference type="SAM" id="MobiDB-lite"/>
    </source>
</evidence>
<protein>
    <recommendedName>
        <fullName evidence="6">Diphthamide biosynthesis protein 3</fullName>
    </recommendedName>
</protein>
<evidence type="ECO:0000256" key="5">
    <source>
        <dbReference type="ARBA" id="ARBA00036267"/>
    </source>
</evidence>
<comment type="similarity">
    <text evidence="4">Belongs to the DPH3 family.</text>
</comment>
<dbReference type="GO" id="GO:0046872">
    <property type="term" value="F:metal ion binding"/>
    <property type="evidence" value="ECO:0007669"/>
    <property type="project" value="UniProtKB-KW"/>
</dbReference>
<dbReference type="InterPro" id="IPR036671">
    <property type="entry name" value="DPH_MB_sf"/>
</dbReference>
<dbReference type="EMBL" id="VJMJ01000036">
    <property type="protein sequence ID" value="KAF0741516.1"/>
    <property type="molecule type" value="Genomic_DNA"/>
</dbReference>
<dbReference type="GO" id="GO:0017183">
    <property type="term" value="P:protein histidyl modification to diphthamide"/>
    <property type="evidence" value="ECO:0007669"/>
    <property type="project" value="InterPro"/>
</dbReference>
<evidence type="ECO:0000256" key="3">
    <source>
        <dbReference type="ARBA" id="ARBA00023004"/>
    </source>
</evidence>
<comment type="catalytic activity">
    <reaction evidence="5">
        <text>[3Fe-4S](1+)-[protein] + Fe(2+)-[Dph3] = [3Fe-4S](0)-[protein] + Fe(3+)-[Dph3]</text>
        <dbReference type="Rhea" id="RHEA:71235"/>
        <dbReference type="Rhea" id="RHEA-COMP:17996"/>
        <dbReference type="Rhea" id="RHEA-COMP:17997"/>
        <dbReference type="Rhea" id="RHEA-COMP:18002"/>
        <dbReference type="Rhea" id="RHEA-COMP:18003"/>
        <dbReference type="ChEBI" id="CHEBI:29033"/>
        <dbReference type="ChEBI" id="CHEBI:29034"/>
        <dbReference type="ChEBI" id="CHEBI:33751"/>
        <dbReference type="ChEBI" id="CHEBI:47402"/>
        <dbReference type="ChEBI" id="CHEBI:83228"/>
    </reaction>
</comment>
<comment type="pathway">
    <text evidence="1">Protein modification; peptidyl-diphthamide biosynthesis.</text>
</comment>
<comment type="caution">
    <text evidence="10">The sequence shown here is derived from an EMBL/GenBank/DDBJ whole genome shotgun (WGS) entry which is preliminary data.</text>
</comment>
<evidence type="ECO:0000256" key="7">
    <source>
        <dbReference type="ARBA" id="ARBA00048125"/>
    </source>
</evidence>
<keyword evidence="2" id="KW-0479">Metal-binding</keyword>
<dbReference type="InterPro" id="IPR007872">
    <property type="entry name" value="DPH_MB_dom"/>
</dbReference>
<dbReference type="AlphaFoldDB" id="A0A6G0XMQ2"/>
<dbReference type="Gene3D" id="3.10.660.10">
    <property type="entry name" value="DPH Zinc finger"/>
    <property type="match status" value="1"/>
</dbReference>
<name>A0A6G0XMQ2_9STRA</name>
<evidence type="ECO:0000313" key="11">
    <source>
        <dbReference type="Proteomes" id="UP000481153"/>
    </source>
</evidence>
<evidence type="ECO:0000256" key="1">
    <source>
        <dbReference type="ARBA" id="ARBA00005156"/>
    </source>
</evidence>
<dbReference type="Proteomes" id="UP000481153">
    <property type="component" value="Unassembled WGS sequence"/>
</dbReference>
<dbReference type="FunFam" id="3.10.660.10:FF:000001">
    <property type="entry name" value="Diphthamide biosynthesis 3"/>
    <property type="match status" value="1"/>
</dbReference>
<dbReference type="Pfam" id="PF05207">
    <property type="entry name" value="Zn_ribbon_CSL"/>
    <property type="match status" value="1"/>
</dbReference>
<feature type="compositionally biased region" description="Acidic residues" evidence="8">
    <location>
        <begin position="61"/>
        <end position="75"/>
    </location>
</feature>
<comment type="catalytic activity">
    <reaction evidence="7">
        <text>2 [3Fe-4S](0)-[protein] + 2 Fe(2+)-[Dph3] + NADH = 2 [4Fe-4S](1+)-[protein] + 2 [Dph3] + NAD(+) + H(+)</text>
        <dbReference type="Rhea" id="RHEA:71239"/>
        <dbReference type="Rhea" id="RHEA-COMP:17997"/>
        <dbReference type="Rhea" id="RHEA-COMP:17998"/>
        <dbReference type="Rhea" id="RHEA-COMP:18001"/>
        <dbReference type="Rhea" id="RHEA-COMP:18002"/>
        <dbReference type="ChEBI" id="CHEBI:15378"/>
        <dbReference type="ChEBI" id="CHEBI:29033"/>
        <dbReference type="ChEBI" id="CHEBI:33723"/>
        <dbReference type="ChEBI" id="CHEBI:47402"/>
        <dbReference type="ChEBI" id="CHEBI:57540"/>
        <dbReference type="ChEBI" id="CHEBI:57945"/>
        <dbReference type="ChEBI" id="CHEBI:83228"/>
    </reaction>
</comment>
<evidence type="ECO:0000256" key="4">
    <source>
        <dbReference type="ARBA" id="ARBA00024032"/>
    </source>
</evidence>
<dbReference type="InterPro" id="IPR044248">
    <property type="entry name" value="DPH3/4-like"/>
</dbReference>
<evidence type="ECO:0000256" key="6">
    <source>
        <dbReference type="ARBA" id="ARBA00041070"/>
    </source>
</evidence>